<gene>
    <name evidence="1" type="ORF">GORHZ_110_00020</name>
</gene>
<name>K6VUK7_9ACTN</name>
<sequence>MRFSVDGWDPSYGSAVEVQDLAETTSKIDTTLEVSAAKWAPIATTDTAIPSAVLFVDGVRRIDGRAWIDDATAADGKGHRAVPGLCASYAAGVMCSCSNGAHLVASEVRRGLFTDARTATHVDTHSGTYKFHRTVPSPELPPTVSLTNAVQRALTDLEITVAVDARDRCAEHTGDDDLLIVDGPLRGRGHLPRALGYVKTHSAQYLPNELNNIVAQLGTGERTPVFAVGSGWDRYSWYLRLPCLPAGPWAGIVRLEAAPELLLKDVVALANITQVLLGRFASVEYKDGRAPQNLVPIAGLERDLKHRLGLAPMLYRALRGAAAGTRHIVP</sequence>
<accession>K6VUK7</accession>
<dbReference type="SUPFAM" id="SSF53098">
    <property type="entry name" value="Ribonuclease H-like"/>
    <property type="match status" value="1"/>
</dbReference>
<dbReference type="STRING" id="1108045.GORHZ_110_00020"/>
<dbReference type="InterPro" id="IPR012337">
    <property type="entry name" value="RNaseH-like_sf"/>
</dbReference>
<comment type="caution">
    <text evidence="1">The sequence shown here is derived from an EMBL/GenBank/DDBJ whole genome shotgun (WGS) entry which is preliminary data.</text>
</comment>
<evidence type="ECO:0000313" key="2">
    <source>
        <dbReference type="Proteomes" id="UP000008363"/>
    </source>
</evidence>
<evidence type="ECO:0008006" key="3">
    <source>
        <dbReference type="Google" id="ProtNLM"/>
    </source>
</evidence>
<organism evidence="1 2">
    <name type="scientific">Gordonia rhizosphera NBRC 16068</name>
    <dbReference type="NCBI Taxonomy" id="1108045"/>
    <lineage>
        <taxon>Bacteria</taxon>
        <taxon>Bacillati</taxon>
        <taxon>Actinomycetota</taxon>
        <taxon>Actinomycetes</taxon>
        <taxon>Mycobacteriales</taxon>
        <taxon>Gordoniaceae</taxon>
        <taxon>Gordonia</taxon>
    </lineage>
</organism>
<dbReference type="Proteomes" id="UP000008363">
    <property type="component" value="Unassembled WGS sequence"/>
</dbReference>
<evidence type="ECO:0000313" key="1">
    <source>
        <dbReference type="EMBL" id="GAB90590.1"/>
    </source>
</evidence>
<dbReference type="OrthoDB" id="255198at2"/>
<protein>
    <recommendedName>
        <fullName evidence="3">NurA domain-containing protein</fullName>
    </recommendedName>
</protein>
<proteinExistence type="predicted"/>
<dbReference type="EMBL" id="BAHC01000110">
    <property type="protein sequence ID" value="GAB90590.1"/>
    <property type="molecule type" value="Genomic_DNA"/>
</dbReference>
<dbReference type="AlphaFoldDB" id="K6VUK7"/>
<reference evidence="1 2" key="1">
    <citation type="submission" date="2012-08" db="EMBL/GenBank/DDBJ databases">
        <title>Whole genome shotgun sequence of Gordonia rhizosphera NBRC 16068.</title>
        <authorList>
            <person name="Takarada H."/>
            <person name="Isaki S."/>
            <person name="Hosoyama A."/>
            <person name="Tsuchikane K."/>
            <person name="Katsumata H."/>
            <person name="Baba S."/>
            <person name="Ohji S."/>
            <person name="Yamazaki S."/>
            <person name="Fujita N."/>
        </authorList>
    </citation>
    <scope>NUCLEOTIDE SEQUENCE [LARGE SCALE GENOMIC DNA]</scope>
    <source>
        <strain evidence="1 2">NBRC 16068</strain>
    </source>
</reference>
<keyword evidence="2" id="KW-1185">Reference proteome</keyword>
<dbReference type="eggNOG" id="COG2380">
    <property type="taxonomic scope" value="Bacteria"/>
</dbReference>